<keyword evidence="5" id="KW-0804">Transcription</keyword>
<proteinExistence type="inferred from homology"/>
<dbReference type="SUPFAM" id="SSF88659">
    <property type="entry name" value="Sigma3 and sigma4 domains of RNA polymerase sigma factors"/>
    <property type="match status" value="1"/>
</dbReference>
<gene>
    <name evidence="8" type="ORF">SAMN02910280_0431</name>
</gene>
<protein>
    <submittedName>
        <fullName evidence="8">RNA polymerase sigma-70 factor, ECF subfamily</fullName>
    </submittedName>
</protein>
<sequence length="165" mass="19441">MKQELHEIYEKYSSDLYAFILRMCRSEQLAKDILQDTMLKAMTSADSFKGDCSVKTWLYTIARNLWYDRLKKAENRNQPLDSIPEPAAQESIEACFADRDTALRIHHLLHELDEPYREVFTLRVFAELRFADIAKVFGRTENWAGVTYYRAKQKLIELLKREGLL</sequence>
<comment type="similarity">
    <text evidence="1">Belongs to the sigma-70 factor family. ECF subfamily.</text>
</comment>
<dbReference type="InterPro" id="IPR013324">
    <property type="entry name" value="RNA_pol_sigma_r3/r4-like"/>
</dbReference>
<evidence type="ECO:0000256" key="1">
    <source>
        <dbReference type="ARBA" id="ARBA00010641"/>
    </source>
</evidence>
<evidence type="ECO:0000259" key="6">
    <source>
        <dbReference type="Pfam" id="PF04542"/>
    </source>
</evidence>
<evidence type="ECO:0000313" key="8">
    <source>
        <dbReference type="EMBL" id="SFW10929.1"/>
    </source>
</evidence>
<accession>A0A1K1LJ69</accession>
<dbReference type="NCBIfam" id="TIGR02937">
    <property type="entry name" value="sigma70-ECF"/>
    <property type="match status" value="1"/>
</dbReference>
<organism evidence="8 9">
    <name type="scientific">Ruminococcus flavefaciens</name>
    <dbReference type="NCBI Taxonomy" id="1265"/>
    <lineage>
        <taxon>Bacteria</taxon>
        <taxon>Bacillati</taxon>
        <taxon>Bacillota</taxon>
        <taxon>Clostridia</taxon>
        <taxon>Eubacteriales</taxon>
        <taxon>Oscillospiraceae</taxon>
        <taxon>Ruminococcus</taxon>
    </lineage>
</organism>
<dbReference type="Proteomes" id="UP000183461">
    <property type="component" value="Unassembled WGS sequence"/>
</dbReference>
<dbReference type="SUPFAM" id="SSF88946">
    <property type="entry name" value="Sigma2 domain of RNA polymerase sigma factors"/>
    <property type="match status" value="1"/>
</dbReference>
<dbReference type="InterPro" id="IPR036388">
    <property type="entry name" value="WH-like_DNA-bd_sf"/>
</dbReference>
<name>A0A1K1LJ69_RUMFL</name>
<dbReference type="InterPro" id="IPR039425">
    <property type="entry name" value="RNA_pol_sigma-70-like"/>
</dbReference>
<dbReference type="GO" id="GO:0006352">
    <property type="term" value="P:DNA-templated transcription initiation"/>
    <property type="evidence" value="ECO:0007669"/>
    <property type="project" value="InterPro"/>
</dbReference>
<dbReference type="PANTHER" id="PTHR43133">
    <property type="entry name" value="RNA POLYMERASE ECF-TYPE SIGMA FACTO"/>
    <property type="match status" value="1"/>
</dbReference>
<dbReference type="RefSeq" id="WP_072298889.1">
    <property type="nucleotide sequence ID" value="NZ_FPIP01000001.1"/>
</dbReference>
<dbReference type="PANTHER" id="PTHR43133:SF8">
    <property type="entry name" value="RNA POLYMERASE SIGMA FACTOR HI_1459-RELATED"/>
    <property type="match status" value="1"/>
</dbReference>
<evidence type="ECO:0000313" key="9">
    <source>
        <dbReference type="Proteomes" id="UP000183461"/>
    </source>
</evidence>
<dbReference type="InterPro" id="IPR013249">
    <property type="entry name" value="RNA_pol_sigma70_r4_t2"/>
</dbReference>
<dbReference type="Gene3D" id="1.10.1740.10">
    <property type="match status" value="1"/>
</dbReference>
<keyword evidence="4" id="KW-0238">DNA-binding</keyword>
<evidence type="ECO:0000256" key="5">
    <source>
        <dbReference type="ARBA" id="ARBA00023163"/>
    </source>
</evidence>
<evidence type="ECO:0000256" key="3">
    <source>
        <dbReference type="ARBA" id="ARBA00023082"/>
    </source>
</evidence>
<keyword evidence="3" id="KW-0731">Sigma factor</keyword>
<dbReference type="AlphaFoldDB" id="A0A1K1LJ69"/>
<feature type="domain" description="RNA polymerase sigma-70 region 2" evidence="6">
    <location>
        <begin position="8"/>
        <end position="74"/>
    </location>
</feature>
<evidence type="ECO:0000256" key="2">
    <source>
        <dbReference type="ARBA" id="ARBA00023015"/>
    </source>
</evidence>
<dbReference type="InterPro" id="IPR013325">
    <property type="entry name" value="RNA_pol_sigma_r2"/>
</dbReference>
<dbReference type="Pfam" id="PF04542">
    <property type="entry name" value="Sigma70_r2"/>
    <property type="match status" value="1"/>
</dbReference>
<dbReference type="InterPro" id="IPR014284">
    <property type="entry name" value="RNA_pol_sigma-70_dom"/>
</dbReference>
<evidence type="ECO:0000256" key="4">
    <source>
        <dbReference type="ARBA" id="ARBA00023125"/>
    </source>
</evidence>
<dbReference type="Pfam" id="PF08281">
    <property type="entry name" value="Sigma70_r4_2"/>
    <property type="match status" value="1"/>
</dbReference>
<dbReference type="GO" id="GO:0003677">
    <property type="term" value="F:DNA binding"/>
    <property type="evidence" value="ECO:0007669"/>
    <property type="project" value="UniProtKB-KW"/>
</dbReference>
<dbReference type="EMBL" id="FPIP01000001">
    <property type="protein sequence ID" value="SFW10929.1"/>
    <property type="molecule type" value="Genomic_DNA"/>
</dbReference>
<evidence type="ECO:0000259" key="7">
    <source>
        <dbReference type="Pfam" id="PF08281"/>
    </source>
</evidence>
<dbReference type="GO" id="GO:0016987">
    <property type="term" value="F:sigma factor activity"/>
    <property type="evidence" value="ECO:0007669"/>
    <property type="project" value="UniProtKB-KW"/>
</dbReference>
<feature type="domain" description="RNA polymerase sigma factor 70 region 4 type 2" evidence="7">
    <location>
        <begin position="103"/>
        <end position="155"/>
    </location>
</feature>
<keyword evidence="2" id="KW-0805">Transcription regulation</keyword>
<reference evidence="8 9" key="1">
    <citation type="submission" date="2016-11" db="EMBL/GenBank/DDBJ databases">
        <authorList>
            <person name="Jaros S."/>
            <person name="Januszkiewicz K."/>
            <person name="Wedrychowicz H."/>
        </authorList>
    </citation>
    <scope>NUCLEOTIDE SEQUENCE [LARGE SCALE GENOMIC DNA]</scope>
    <source>
        <strain evidence="8 9">YL228</strain>
    </source>
</reference>
<dbReference type="InterPro" id="IPR007627">
    <property type="entry name" value="RNA_pol_sigma70_r2"/>
</dbReference>
<dbReference type="Gene3D" id="1.10.10.10">
    <property type="entry name" value="Winged helix-like DNA-binding domain superfamily/Winged helix DNA-binding domain"/>
    <property type="match status" value="1"/>
</dbReference>